<evidence type="ECO:0000313" key="1">
    <source>
        <dbReference type="EMBL" id="GAI03389.1"/>
    </source>
</evidence>
<proteinExistence type="predicted"/>
<dbReference type="SUPFAM" id="SSF50993">
    <property type="entry name" value="Peptidase/esterase 'gauge' domain"/>
    <property type="match status" value="1"/>
</dbReference>
<gene>
    <name evidence="1" type="ORF">S06H3_16872</name>
</gene>
<reference evidence="1" key="1">
    <citation type="journal article" date="2014" name="Front. Microbiol.">
        <title>High frequency of phylogenetically diverse reductive dehalogenase-homologous genes in deep subseafloor sedimentary metagenomes.</title>
        <authorList>
            <person name="Kawai M."/>
            <person name="Futagami T."/>
            <person name="Toyoda A."/>
            <person name="Takaki Y."/>
            <person name="Nishi S."/>
            <person name="Hori S."/>
            <person name="Arai W."/>
            <person name="Tsubouchi T."/>
            <person name="Morono Y."/>
            <person name="Uchiyama I."/>
            <person name="Ito T."/>
            <person name="Fujiyama A."/>
            <person name="Inagaki F."/>
            <person name="Takami H."/>
        </authorList>
    </citation>
    <scope>NUCLEOTIDE SEQUENCE</scope>
    <source>
        <strain evidence="1">Expedition CK06-06</strain>
    </source>
</reference>
<feature type="non-terminal residue" evidence="1">
    <location>
        <position position="329"/>
    </location>
</feature>
<dbReference type="AlphaFoldDB" id="X1MAJ7"/>
<name>X1MAJ7_9ZZZZ</name>
<comment type="caution">
    <text evidence="1">The sequence shown here is derived from an EMBL/GenBank/DDBJ whole genome shotgun (WGS) entry which is preliminary data.</text>
</comment>
<dbReference type="PROSITE" id="PS51257">
    <property type="entry name" value="PROKAR_LIPOPROTEIN"/>
    <property type="match status" value="1"/>
</dbReference>
<organism evidence="1">
    <name type="scientific">marine sediment metagenome</name>
    <dbReference type="NCBI Taxonomy" id="412755"/>
    <lineage>
        <taxon>unclassified sequences</taxon>
        <taxon>metagenomes</taxon>
        <taxon>ecological metagenomes</taxon>
    </lineage>
</organism>
<protein>
    <submittedName>
        <fullName evidence="1">Uncharacterized protein</fullName>
    </submittedName>
</protein>
<accession>X1MAJ7</accession>
<dbReference type="EMBL" id="BARV01008387">
    <property type="protein sequence ID" value="GAI03389.1"/>
    <property type="molecule type" value="Genomic_DNA"/>
</dbReference>
<sequence>MILRIAAIMISLLAFACSMAAAQEAGKVDALLEEIDRWVTTDTARILSYIDSANAITTQTLESSDFWAPTVKDLSFLLGIDFLGGSQVDNTGRIYFQMRITGESQVIFYTDNPMGWPTQLTPNSWAEEGFTISGYSVHPSGDYILVKVNKFGDEMHDIWYFSRDGKFRNLLENRSVRYSGIIFNEDNPDQFYLYIDNRKEMYIGRYTIPTGKLDTLYTEPGAFYPTDYHKGKISFIRWFSFSEGQLALYDVSTNEVTDLSDTSLFWAAGFTEEGKIIALTSEKSKDDEFMKVCIMDPAKPKKFKVIYDPKKETDEFLFIKKEGISVPSS</sequence>